<name>A0ABW4BGH6_9LACO</name>
<sequence length="221" mass="22979">MIQHKRKSALLSVAGGLLLFLTIILGGWFRATPVLAASGPQLVIDKRVSVPSTSSTQQTAPLAGAHYWVTRIVASGQGAIDPSDAKTYRAATGLATFSAELVTDNAGRATATLVVGASYLVVEQASAVIKHPANPVAFTVQRSDQVITVAPKSNLDFSGPKKPARTLGNTLTTAGTPVGKKIAHTGGVMHVQVPVLLLVVLLLASGSYLLIISRLARARRG</sequence>
<organism evidence="2 3">
    <name type="scientific">Lacticaseibacillus suilingensis</name>
    <dbReference type="NCBI Taxonomy" id="2799577"/>
    <lineage>
        <taxon>Bacteria</taxon>
        <taxon>Bacillati</taxon>
        <taxon>Bacillota</taxon>
        <taxon>Bacilli</taxon>
        <taxon>Lactobacillales</taxon>
        <taxon>Lactobacillaceae</taxon>
        <taxon>Lacticaseibacillus</taxon>
    </lineage>
</organism>
<keyword evidence="1" id="KW-0472">Membrane</keyword>
<keyword evidence="3" id="KW-1185">Reference proteome</keyword>
<comment type="caution">
    <text evidence="2">The sequence shown here is derived from an EMBL/GenBank/DDBJ whole genome shotgun (WGS) entry which is preliminary data.</text>
</comment>
<dbReference type="RefSeq" id="WP_204118205.1">
    <property type="nucleotide sequence ID" value="NZ_BOLV01000003.1"/>
</dbReference>
<feature type="transmembrane region" description="Helical" evidence="1">
    <location>
        <begin position="191"/>
        <end position="211"/>
    </location>
</feature>
<evidence type="ECO:0000256" key="1">
    <source>
        <dbReference type="SAM" id="Phobius"/>
    </source>
</evidence>
<protein>
    <submittedName>
        <fullName evidence="2">Uncharacterized protein</fullName>
    </submittedName>
</protein>
<evidence type="ECO:0000313" key="2">
    <source>
        <dbReference type="EMBL" id="MFD1399013.1"/>
    </source>
</evidence>
<reference evidence="3" key="1">
    <citation type="journal article" date="2019" name="Int. J. Syst. Evol. Microbiol.">
        <title>The Global Catalogue of Microorganisms (GCM) 10K type strain sequencing project: providing services to taxonomists for standard genome sequencing and annotation.</title>
        <authorList>
            <consortium name="The Broad Institute Genomics Platform"/>
            <consortium name="The Broad Institute Genome Sequencing Center for Infectious Disease"/>
            <person name="Wu L."/>
            <person name="Ma J."/>
        </authorList>
    </citation>
    <scope>NUCLEOTIDE SEQUENCE [LARGE SCALE GENOMIC DNA]</scope>
    <source>
        <strain evidence="3">CCM 9110</strain>
    </source>
</reference>
<keyword evidence="1" id="KW-1133">Transmembrane helix</keyword>
<dbReference type="Proteomes" id="UP001597199">
    <property type="component" value="Unassembled WGS sequence"/>
</dbReference>
<dbReference type="EMBL" id="JBHTOA010000030">
    <property type="protein sequence ID" value="MFD1399013.1"/>
    <property type="molecule type" value="Genomic_DNA"/>
</dbReference>
<evidence type="ECO:0000313" key="3">
    <source>
        <dbReference type="Proteomes" id="UP001597199"/>
    </source>
</evidence>
<keyword evidence="1" id="KW-0812">Transmembrane</keyword>
<accession>A0ABW4BGH6</accession>
<proteinExistence type="predicted"/>
<gene>
    <name evidence="2" type="ORF">ACFQ41_06800</name>
</gene>